<reference evidence="5" key="1">
    <citation type="submission" date="2021-01" db="EMBL/GenBank/DDBJ databases">
        <authorList>
            <person name="Zahm M."/>
            <person name="Roques C."/>
            <person name="Cabau C."/>
            <person name="Klopp C."/>
            <person name="Donnadieu C."/>
            <person name="Jouanno E."/>
            <person name="Lampietro C."/>
            <person name="Louis A."/>
            <person name="Herpin A."/>
            <person name="Echchiki A."/>
            <person name="Berthelot C."/>
            <person name="Parey E."/>
            <person name="Roest-Crollius H."/>
            <person name="Braasch I."/>
            <person name="Postlethwait J."/>
            <person name="Bobe J."/>
            <person name="Montfort J."/>
            <person name="Bouchez O."/>
            <person name="Begum T."/>
            <person name="Mejri S."/>
            <person name="Adams A."/>
            <person name="Chen W.-J."/>
            <person name="Guiguen Y."/>
        </authorList>
    </citation>
    <scope>NUCLEOTIDE SEQUENCE</scope>
    <source>
        <strain evidence="5">YG-15Mar2019-1</strain>
        <tissue evidence="5">Brain</tissue>
    </source>
</reference>
<keyword evidence="2" id="KW-0732">Signal</keyword>
<dbReference type="InterPro" id="IPR036179">
    <property type="entry name" value="Ig-like_dom_sf"/>
</dbReference>
<dbReference type="PANTHER" id="PTHR35540">
    <property type="entry name" value="IZUMO SPERM-EGG FUSION PROTEIN 1"/>
    <property type="match status" value="1"/>
</dbReference>
<name>A0A9D3Q8G8_MEGAT</name>
<organism evidence="5 6">
    <name type="scientific">Megalops atlanticus</name>
    <name type="common">Tarpon</name>
    <name type="synonym">Clupea gigantea</name>
    <dbReference type="NCBI Taxonomy" id="7932"/>
    <lineage>
        <taxon>Eukaryota</taxon>
        <taxon>Metazoa</taxon>
        <taxon>Chordata</taxon>
        <taxon>Craniata</taxon>
        <taxon>Vertebrata</taxon>
        <taxon>Euteleostomi</taxon>
        <taxon>Actinopterygii</taxon>
        <taxon>Neopterygii</taxon>
        <taxon>Teleostei</taxon>
        <taxon>Elopiformes</taxon>
        <taxon>Megalopidae</taxon>
        <taxon>Megalops</taxon>
    </lineage>
</organism>
<comment type="similarity">
    <text evidence="1">Belongs to the Izumo family.</text>
</comment>
<evidence type="ECO:0000256" key="2">
    <source>
        <dbReference type="ARBA" id="ARBA00022729"/>
    </source>
</evidence>
<feature type="domain" description="Izumo protein immunoglobulin" evidence="4">
    <location>
        <begin position="139"/>
        <end position="229"/>
    </location>
</feature>
<dbReference type="GO" id="GO:0035036">
    <property type="term" value="P:sperm-egg recognition"/>
    <property type="evidence" value="ECO:0007669"/>
    <property type="project" value="InterPro"/>
</dbReference>
<dbReference type="EMBL" id="JAFDVH010000004">
    <property type="protein sequence ID" value="KAG7480787.1"/>
    <property type="molecule type" value="Genomic_DNA"/>
</dbReference>
<dbReference type="Pfam" id="PF16706">
    <property type="entry name" value="Izumo-Ig"/>
    <property type="match status" value="1"/>
</dbReference>
<sequence>MESLHLFDDKCEMCPRRKTTSSCLQCDRLVRHLHEDYMVASASTSVEDQIELKKIFDHTYFRYQQTSQHFHGIIDPTTLYRARTEYQSEFHKWLKRPFIGLCPNKCGLLYQRVMDCSTCQYKMHTCLSPADQHSCGVQHLEAEEGDQVALDCFLPWHSLVMGRKDYQYSRTPGLSSCRSNDSMVLVVTPDSTIILNQLRKDEQGMYRCLLLDSDGTVLSCIHYVLTVIPLPLTTPRPVLILPTLPPDDINVPPVQQAPHSVLWGIIVAVTALSIIASMAIIVIFGVTLKRQREEAMCQRQGQEVEMTELSTLRE</sequence>
<dbReference type="GO" id="GO:0007342">
    <property type="term" value="P:fusion of sperm to egg plasma membrane involved in single fertilization"/>
    <property type="evidence" value="ECO:0007669"/>
    <property type="project" value="InterPro"/>
</dbReference>
<dbReference type="AlphaFoldDB" id="A0A9D3Q8G8"/>
<keyword evidence="3" id="KW-1133">Transmembrane helix</keyword>
<comment type="caution">
    <text evidence="5">The sequence shown here is derived from an EMBL/GenBank/DDBJ whole genome shotgun (WGS) entry which is preliminary data.</text>
</comment>
<evidence type="ECO:0000256" key="1">
    <source>
        <dbReference type="ARBA" id="ARBA00009633"/>
    </source>
</evidence>
<dbReference type="GO" id="GO:0086080">
    <property type="term" value="F:protein binding involved in heterotypic cell-cell adhesion"/>
    <property type="evidence" value="ECO:0007669"/>
    <property type="project" value="TreeGrafter"/>
</dbReference>
<evidence type="ECO:0000259" key="4">
    <source>
        <dbReference type="Pfam" id="PF16706"/>
    </source>
</evidence>
<dbReference type="InterPro" id="IPR032700">
    <property type="entry name" value="IZUMO1"/>
</dbReference>
<dbReference type="GO" id="GO:0005886">
    <property type="term" value="C:plasma membrane"/>
    <property type="evidence" value="ECO:0007669"/>
    <property type="project" value="TreeGrafter"/>
</dbReference>
<dbReference type="Pfam" id="PF15005">
    <property type="entry name" value="IZUMO"/>
    <property type="match status" value="1"/>
</dbReference>
<dbReference type="Proteomes" id="UP001046870">
    <property type="component" value="Chromosome 4"/>
</dbReference>
<gene>
    <name evidence="5" type="ORF">MATL_G00059860</name>
</gene>
<proteinExistence type="inferred from homology"/>
<dbReference type="SUPFAM" id="SSF48726">
    <property type="entry name" value="Immunoglobulin"/>
    <property type="match status" value="1"/>
</dbReference>
<keyword evidence="6" id="KW-1185">Reference proteome</keyword>
<evidence type="ECO:0000313" key="6">
    <source>
        <dbReference type="Proteomes" id="UP001046870"/>
    </source>
</evidence>
<dbReference type="InterPro" id="IPR029389">
    <property type="entry name" value="IZUMO"/>
</dbReference>
<dbReference type="GO" id="GO:0002080">
    <property type="term" value="C:acrosomal membrane"/>
    <property type="evidence" value="ECO:0007669"/>
    <property type="project" value="TreeGrafter"/>
</dbReference>
<dbReference type="OrthoDB" id="9907157at2759"/>
<evidence type="ECO:0000256" key="3">
    <source>
        <dbReference type="SAM" id="Phobius"/>
    </source>
</evidence>
<evidence type="ECO:0000313" key="5">
    <source>
        <dbReference type="EMBL" id="KAG7480787.1"/>
    </source>
</evidence>
<dbReference type="PANTHER" id="PTHR35540:SF1">
    <property type="entry name" value="IZUMO SPERM-EGG FUSION PROTEIN 1"/>
    <property type="match status" value="1"/>
</dbReference>
<feature type="transmembrane region" description="Helical" evidence="3">
    <location>
        <begin position="261"/>
        <end position="286"/>
    </location>
</feature>
<protein>
    <recommendedName>
        <fullName evidence="4">Izumo protein immunoglobulin domain-containing protein</fullName>
    </recommendedName>
</protein>
<accession>A0A9D3Q8G8</accession>
<dbReference type="GO" id="GO:0005102">
    <property type="term" value="F:signaling receptor binding"/>
    <property type="evidence" value="ECO:0007669"/>
    <property type="project" value="InterPro"/>
</dbReference>
<dbReference type="InterPro" id="IPR032699">
    <property type="entry name" value="Izumo-Ig"/>
</dbReference>
<keyword evidence="3" id="KW-0472">Membrane</keyword>
<keyword evidence="3" id="KW-0812">Transmembrane</keyword>